<feature type="transmembrane region" description="Helical" evidence="10">
    <location>
        <begin position="7"/>
        <end position="26"/>
    </location>
</feature>
<reference evidence="11 12" key="1">
    <citation type="submission" date="2017-06" db="EMBL/GenBank/DDBJ databases">
        <title>Ant-infecting Ophiocordyceps genomes reveal a high diversity of potential behavioral manipulation genes and a possible major role for enterotoxins.</title>
        <authorList>
            <person name="De Bekker C."/>
            <person name="Evans H.C."/>
            <person name="Brachmann A."/>
            <person name="Hughes D.P."/>
        </authorList>
    </citation>
    <scope>NUCLEOTIDE SEQUENCE [LARGE SCALE GENOMIC DNA]</scope>
    <source>
        <strain evidence="11 12">Map16</strain>
    </source>
</reference>
<keyword evidence="6 8" id="KW-0408">Iron</keyword>
<dbReference type="PANTHER" id="PTHR46300:SF7">
    <property type="entry name" value="P450, PUTATIVE (EUROFUNG)-RELATED"/>
    <property type="match status" value="1"/>
</dbReference>
<dbReference type="InterPro" id="IPR036396">
    <property type="entry name" value="Cyt_P450_sf"/>
</dbReference>
<dbReference type="SUPFAM" id="SSF48264">
    <property type="entry name" value="Cytochrome P450"/>
    <property type="match status" value="1"/>
</dbReference>
<keyword evidence="10" id="KW-0812">Transmembrane</keyword>
<dbReference type="EMBL" id="NJES01000192">
    <property type="protein sequence ID" value="PHH75874.1"/>
    <property type="molecule type" value="Genomic_DNA"/>
</dbReference>
<dbReference type="Pfam" id="PF00067">
    <property type="entry name" value="p450"/>
    <property type="match status" value="1"/>
</dbReference>
<evidence type="ECO:0000313" key="11">
    <source>
        <dbReference type="EMBL" id="PHH75874.1"/>
    </source>
</evidence>
<keyword evidence="3 8" id="KW-0349">Heme</keyword>
<evidence type="ECO:0000256" key="4">
    <source>
        <dbReference type="ARBA" id="ARBA00022723"/>
    </source>
</evidence>
<dbReference type="CDD" id="cd11065">
    <property type="entry name" value="CYP64-like"/>
    <property type="match status" value="1"/>
</dbReference>
<dbReference type="InterPro" id="IPR001128">
    <property type="entry name" value="Cyt_P450"/>
</dbReference>
<keyword evidence="4 8" id="KW-0479">Metal-binding</keyword>
<evidence type="ECO:0000256" key="5">
    <source>
        <dbReference type="ARBA" id="ARBA00023002"/>
    </source>
</evidence>
<dbReference type="OrthoDB" id="2789670at2759"/>
<dbReference type="PANTHER" id="PTHR46300">
    <property type="entry name" value="P450, PUTATIVE (EUROFUNG)-RELATED-RELATED"/>
    <property type="match status" value="1"/>
</dbReference>
<evidence type="ECO:0000256" key="8">
    <source>
        <dbReference type="PIRSR" id="PIRSR602401-1"/>
    </source>
</evidence>
<evidence type="ECO:0000256" key="9">
    <source>
        <dbReference type="RuleBase" id="RU000461"/>
    </source>
</evidence>
<protein>
    <recommendedName>
        <fullName evidence="13">O-methylsterigmatocystin oxidoreductase</fullName>
    </recommendedName>
</protein>
<evidence type="ECO:0000256" key="2">
    <source>
        <dbReference type="ARBA" id="ARBA00010617"/>
    </source>
</evidence>
<dbReference type="GO" id="GO:0005506">
    <property type="term" value="F:iron ion binding"/>
    <property type="evidence" value="ECO:0007669"/>
    <property type="project" value="InterPro"/>
</dbReference>
<dbReference type="PRINTS" id="PR00385">
    <property type="entry name" value="P450"/>
</dbReference>
<accession>A0A2C5Z900</accession>
<feature type="binding site" description="axial binding residue" evidence="8">
    <location>
        <position position="440"/>
    </location>
    <ligand>
        <name>heme</name>
        <dbReference type="ChEBI" id="CHEBI:30413"/>
    </ligand>
    <ligandPart>
        <name>Fe</name>
        <dbReference type="ChEBI" id="CHEBI:18248"/>
    </ligandPart>
</feature>
<evidence type="ECO:0000313" key="12">
    <source>
        <dbReference type="Proteomes" id="UP000226431"/>
    </source>
</evidence>
<comment type="caution">
    <text evidence="11">The sequence shown here is derived from an EMBL/GenBank/DDBJ whole genome shotgun (WGS) entry which is preliminary data.</text>
</comment>
<name>A0A2C5Z900_9HYPO</name>
<dbReference type="GO" id="GO:0020037">
    <property type="term" value="F:heme binding"/>
    <property type="evidence" value="ECO:0007669"/>
    <property type="project" value="InterPro"/>
</dbReference>
<comment type="similarity">
    <text evidence="2 9">Belongs to the cytochrome P450 family.</text>
</comment>
<evidence type="ECO:0000256" key="3">
    <source>
        <dbReference type="ARBA" id="ARBA00022617"/>
    </source>
</evidence>
<comment type="cofactor">
    <cofactor evidence="1 8">
        <name>heme</name>
        <dbReference type="ChEBI" id="CHEBI:30413"/>
    </cofactor>
</comment>
<dbReference type="PROSITE" id="PS00086">
    <property type="entry name" value="CYTOCHROME_P450"/>
    <property type="match status" value="1"/>
</dbReference>
<evidence type="ECO:0000256" key="6">
    <source>
        <dbReference type="ARBA" id="ARBA00023004"/>
    </source>
</evidence>
<dbReference type="STRING" id="2004952.A0A2C5Z900"/>
<dbReference type="InterPro" id="IPR050364">
    <property type="entry name" value="Cytochrome_P450_fung"/>
</dbReference>
<evidence type="ECO:0008006" key="13">
    <source>
        <dbReference type="Google" id="ProtNLM"/>
    </source>
</evidence>
<dbReference type="GO" id="GO:0004497">
    <property type="term" value="F:monooxygenase activity"/>
    <property type="evidence" value="ECO:0007669"/>
    <property type="project" value="UniProtKB-KW"/>
</dbReference>
<keyword evidence="5 9" id="KW-0560">Oxidoreductase</keyword>
<evidence type="ECO:0000256" key="10">
    <source>
        <dbReference type="SAM" id="Phobius"/>
    </source>
</evidence>
<sequence length="542" mass="61266">MSILTKHTAVLITVITLGFFVIRRWLRQGTGPSLPPGPKPLPLVGNIFDLPPENGPEYRHWLTFKDTYGPVSSVTVMGRTIVILHDQQAAKQLLSQMSSKTSGRPRLEFADMCGFSELPVCHQYDDALRRCRKLMHQSIGTEGNASHCHETMEMETQRFLLRAMDTPENLWIHFRTLTSAIILKETYGYSIDVEQKDPMVQLIEKYMTNFSKAYTPKAWLIDMIPHLRHLPDILPGMSFKKTAQRMRMTSLRTANVPYAFVQHQIKVGLDQPSFTSSFIQQHGKSGPDSIEEQDIKNSALGLFAGGADTTIATLKAFALAMVKFPDVQRKAQQEIDRVVGPDRLPKYKDRASLPYVDDIVSEALRWSPVGSLGIPRTTSEELTYDGHLIPKGSIILPNLWWFTHDPKDYSDPDSFRPERYRPPFNEPDPSVVFGYGLRACPGRFFAHASLFVNIAQMLSVFDFSKATDEHGVEKEPRLEVVAGLVSYPKDYPFKMRPRDDGKADLVRKVNAGLKQKVNTARLGEMSDAGYFKECLRSDKLDA</sequence>
<organism evidence="11 12">
    <name type="scientific">Ophiocordyceps camponoti-rufipedis</name>
    <dbReference type="NCBI Taxonomy" id="2004952"/>
    <lineage>
        <taxon>Eukaryota</taxon>
        <taxon>Fungi</taxon>
        <taxon>Dikarya</taxon>
        <taxon>Ascomycota</taxon>
        <taxon>Pezizomycotina</taxon>
        <taxon>Sordariomycetes</taxon>
        <taxon>Hypocreomycetidae</taxon>
        <taxon>Hypocreales</taxon>
        <taxon>Ophiocordycipitaceae</taxon>
        <taxon>Ophiocordyceps</taxon>
    </lineage>
</organism>
<dbReference type="GO" id="GO:0016705">
    <property type="term" value="F:oxidoreductase activity, acting on paired donors, with incorporation or reduction of molecular oxygen"/>
    <property type="evidence" value="ECO:0007669"/>
    <property type="project" value="InterPro"/>
</dbReference>
<dbReference type="AlphaFoldDB" id="A0A2C5Z900"/>
<dbReference type="Gene3D" id="1.10.630.10">
    <property type="entry name" value="Cytochrome P450"/>
    <property type="match status" value="1"/>
</dbReference>
<evidence type="ECO:0000256" key="7">
    <source>
        <dbReference type="ARBA" id="ARBA00023033"/>
    </source>
</evidence>
<keyword evidence="10" id="KW-0472">Membrane</keyword>
<dbReference type="Proteomes" id="UP000226431">
    <property type="component" value="Unassembled WGS sequence"/>
</dbReference>
<evidence type="ECO:0000256" key="1">
    <source>
        <dbReference type="ARBA" id="ARBA00001971"/>
    </source>
</evidence>
<dbReference type="InterPro" id="IPR017972">
    <property type="entry name" value="Cyt_P450_CS"/>
</dbReference>
<gene>
    <name evidence="11" type="ORF">CDD80_2010</name>
</gene>
<keyword evidence="10" id="KW-1133">Transmembrane helix</keyword>
<proteinExistence type="inferred from homology"/>
<dbReference type="InterPro" id="IPR002401">
    <property type="entry name" value="Cyt_P450_E_grp-I"/>
</dbReference>
<keyword evidence="12" id="KW-1185">Reference proteome</keyword>
<keyword evidence="7 9" id="KW-0503">Monooxygenase</keyword>
<dbReference type="PRINTS" id="PR00463">
    <property type="entry name" value="EP450I"/>
</dbReference>